<dbReference type="STRING" id="1263868.RESH_05877"/>
<protein>
    <submittedName>
        <fullName evidence="1">Secreted protein</fullName>
    </submittedName>
</protein>
<comment type="caution">
    <text evidence="1">The sequence shown here is derived from an EMBL/GenBank/DDBJ whole genome shotgun (WGS) entry which is preliminary data.</text>
</comment>
<dbReference type="AlphaFoldDB" id="M5RW70"/>
<evidence type="ECO:0000313" key="2">
    <source>
        <dbReference type="Proteomes" id="UP000011996"/>
    </source>
</evidence>
<evidence type="ECO:0000313" key="1">
    <source>
        <dbReference type="EMBL" id="EMI23545.1"/>
    </source>
</evidence>
<reference evidence="1 2" key="1">
    <citation type="journal article" date="2013" name="Mar. Genomics">
        <title>Expression of sulfatases in Rhodopirellula baltica and the diversity of sulfatases in the genus Rhodopirellula.</title>
        <authorList>
            <person name="Wegner C.E."/>
            <person name="Richter-Heitmann T."/>
            <person name="Klindworth A."/>
            <person name="Klockow C."/>
            <person name="Richter M."/>
            <person name="Achstetter T."/>
            <person name="Glockner F.O."/>
            <person name="Harder J."/>
        </authorList>
    </citation>
    <scope>NUCLEOTIDE SEQUENCE [LARGE SCALE GENOMIC DNA]</scope>
    <source>
        <strain evidence="1 2">SH398</strain>
    </source>
</reference>
<dbReference type="Gene3D" id="3.80.10.10">
    <property type="entry name" value="Ribonuclease Inhibitor"/>
    <property type="match status" value="1"/>
</dbReference>
<name>M5RW70_9BACT</name>
<proteinExistence type="predicted"/>
<dbReference type="SUPFAM" id="SSF52058">
    <property type="entry name" value="L domain-like"/>
    <property type="match status" value="1"/>
</dbReference>
<sequence>MRSTCRTFDRIGKVRLTFGTLAIVVWLCNSLTLLGQEATEFSKQLPDVKYIANEYSIGRSPQVPESTTSLELDFIQRSEISHLLHGLPRLKSLAISHSDIDNSAYREMLNSDSLLALKIERVTMPNSRGPLPQHSHIRELELLDFEGDLPDLVPGSVQDLHLRYSKRSGGPDRNAMEFIANLDSLHSLSIECRSSQLTPVDLFPLIKKSRVQKLSISNALISSSAVKKLKHLEDLQLAFCVVPPEANSVPMKIQRLSYVGMERPINGISANSIEWISPRSTTTNGLGLDSKRLTLSLGTLASSGRIHTAVGCGRSANCDINLTAEYVGLLDKEGQISHFRFLNTNFPKTRTALNTDHFNEVIGADRLQSVCLVYPRLGEIKLSVPKLEGSKLRGLYIKADLSDSEDSSLLIAESLLRARTIHFLALDGFTVLPAMGTSSESMQSIESLLLQNCNVDSRWLADAVGEETKYICLVNCVIDNSAFKSVIEGCPNLEGLSVLDVRGTLIRPFRDLEGQLPFQISLAVEDVSQIDRERFPSVTSWTIKASKIRSSADMMRTAIGLVERSKVSDTDLAD</sequence>
<dbReference type="InterPro" id="IPR032675">
    <property type="entry name" value="LRR_dom_sf"/>
</dbReference>
<organism evidence="1 2">
    <name type="scientific">Rhodopirellula europaea SH398</name>
    <dbReference type="NCBI Taxonomy" id="1263868"/>
    <lineage>
        <taxon>Bacteria</taxon>
        <taxon>Pseudomonadati</taxon>
        <taxon>Planctomycetota</taxon>
        <taxon>Planctomycetia</taxon>
        <taxon>Pirellulales</taxon>
        <taxon>Pirellulaceae</taxon>
        <taxon>Rhodopirellula</taxon>
    </lineage>
</organism>
<gene>
    <name evidence="1" type="ORF">RESH_05877</name>
</gene>
<dbReference type="EMBL" id="ANOF01000192">
    <property type="protein sequence ID" value="EMI23545.1"/>
    <property type="molecule type" value="Genomic_DNA"/>
</dbReference>
<accession>M5RW70</accession>
<dbReference type="PATRIC" id="fig|1263868.3.peg.6376"/>
<dbReference type="Proteomes" id="UP000011996">
    <property type="component" value="Unassembled WGS sequence"/>
</dbReference>